<dbReference type="Proteomes" id="UP000092401">
    <property type="component" value="Unassembled WGS sequence"/>
</dbReference>
<reference evidence="1 2" key="1">
    <citation type="journal article" date="2016" name="ISME J.">
        <title>Chasing the elusive Euryarchaeota class WSA2: genomes reveal a uniquely fastidious methyl-reducing methanogen.</title>
        <authorList>
            <person name="Nobu M.K."/>
            <person name="Narihiro T."/>
            <person name="Kuroda K."/>
            <person name="Mei R."/>
            <person name="Liu W.T."/>
        </authorList>
    </citation>
    <scope>NUCLEOTIDE SEQUENCE [LARGE SCALE GENOMIC DNA]</scope>
    <source>
        <strain evidence="1">B03fssc0709_Meth_Bin005</strain>
    </source>
</reference>
<evidence type="ECO:0000313" key="1">
    <source>
        <dbReference type="EMBL" id="KYC44297.1"/>
    </source>
</evidence>
<organism evidence="1 2">
    <name type="scientific">Candidatus Methanofastidiosum methylothiophilum</name>
    <dbReference type="NCBI Taxonomy" id="1705564"/>
    <lineage>
        <taxon>Archaea</taxon>
        <taxon>Methanobacteriati</taxon>
        <taxon>Methanobacteriota</taxon>
        <taxon>Stenosarchaea group</taxon>
        <taxon>Candidatus Methanofastidiosia</taxon>
        <taxon>Candidatus Methanofastidiosales</taxon>
        <taxon>Candidatus Methanofastidiosaceae</taxon>
        <taxon>Candidatus Methanofastidiosum</taxon>
    </lineage>
</organism>
<dbReference type="AlphaFoldDB" id="A0A150IH68"/>
<comment type="caution">
    <text evidence="1">The sequence shown here is derived from an EMBL/GenBank/DDBJ whole genome shotgun (WGS) entry which is preliminary data.</text>
</comment>
<evidence type="ECO:0000313" key="2">
    <source>
        <dbReference type="Proteomes" id="UP000092401"/>
    </source>
</evidence>
<gene>
    <name evidence="1" type="ORF">APG10_01831</name>
</gene>
<protein>
    <submittedName>
        <fullName evidence="1">Uncharacterized protein</fullName>
    </submittedName>
</protein>
<accession>A0A150IH68</accession>
<proteinExistence type="predicted"/>
<name>A0A150IH68_9EURY</name>
<sequence>MAFNDSTSANEDTKVNCGAFSGGIFGFRINDTYTPPFGECHSLPLLPLPEVCISDTTTVPSFSSSAICFALLLVESTSSKKSIFFPIILVSSILSSSNSTGLSGDLISLYPSFVLESISYPSSLSFFTCFHTAALEIPISFDISSPDT</sequence>
<dbReference type="EMBL" id="LNGE01000083">
    <property type="protein sequence ID" value="KYC44297.1"/>
    <property type="molecule type" value="Genomic_DNA"/>
</dbReference>